<evidence type="ECO:0000256" key="6">
    <source>
        <dbReference type="PROSITE-ProRule" id="PRU10141"/>
    </source>
</evidence>
<evidence type="ECO:0000256" key="5">
    <source>
        <dbReference type="ARBA" id="ARBA00022840"/>
    </source>
</evidence>
<dbReference type="GO" id="GO:0043065">
    <property type="term" value="P:positive regulation of apoptotic process"/>
    <property type="evidence" value="ECO:0007669"/>
    <property type="project" value="TreeGrafter"/>
</dbReference>
<keyword evidence="9" id="KW-1185">Reference proteome</keyword>
<dbReference type="PANTHER" id="PTHR24342:SF14">
    <property type="entry name" value="DEATH-ASSOCIATED PROTEIN KINASE DAPK-1"/>
    <property type="match status" value="1"/>
</dbReference>
<dbReference type="AlphaFoldDB" id="A0A8J2LJY6"/>
<evidence type="ECO:0000256" key="2">
    <source>
        <dbReference type="ARBA" id="ARBA00022679"/>
    </source>
</evidence>
<keyword evidence="1" id="KW-0723">Serine/threonine-protein kinase</keyword>
<dbReference type="InterPro" id="IPR000719">
    <property type="entry name" value="Prot_kinase_dom"/>
</dbReference>
<sequence length="97" mass="10979">DNVISEEILRPSQFINSAPIPKSPFFEAYDVDVNASILGDGSFSVCRRCIEKSTGKEFAVKVISRKVDSSREVALLRLCQSHPNIVRMHQVFYDEVF</sequence>
<dbReference type="InterPro" id="IPR017441">
    <property type="entry name" value="Protein_kinase_ATP_BS"/>
</dbReference>
<dbReference type="EMBL" id="CAJVCH010533123">
    <property type="protein sequence ID" value="CAG7824509.1"/>
    <property type="molecule type" value="Genomic_DNA"/>
</dbReference>
<name>A0A8J2LJY6_9HEXA</name>
<feature type="domain" description="Protein kinase" evidence="7">
    <location>
        <begin position="32"/>
        <end position="97"/>
    </location>
</feature>
<dbReference type="Proteomes" id="UP000708208">
    <property type="component" value="Unassembled WGS sequence"/>
</dbReference>
<evidence type="ECO:0000259" key="7">
    <source>
        <dbReference type="PROSITE" id="PS50011"/>
    </source>
</evidence>
<evidence type="ECO:0000313" key="8">
    <source>
        <dbReference type="EMBL" id="CAG7824509.1"/>
    </source>
</evidence>
<feature type="non-terminal residue" evidence="8">
    <location>
        <position position="1"/>
    </location>
</feature>
<comment type="caution">
    <text evidence="8">The sequence shown here is derived from an EMBL/GenBank/DDBJ whole genome shotgun (WGS) entry which is preliminary data.</text>
</comment>
<dbReference type="Pfam" id="PF00069">
    <property type="entry name" value="Pkinase"/>
    <property type="match status" value="1"/>
</dbReference>
<keyword evidence="3 6" id="KW-0547">Nucleotide-binding</keyword>
<dbReference type="GO" id="GO:0035556">
    <property type="term" value="P:intracellular signal transduction"/>
    <property type="evidence" value="ECO:0007669"/>
    <property type="project" value="TreeGrafter"/>
</dbReference>
<evidence type="ECO:0000313" key="9">
    <source>
        <dbReference type="Proteomes" id="UP000708208"/>
    </source>
</evidence>
<proteinExistence type="predicted"/>
<dbReference type="PROSITE" id="PS50011">
    <property type="entry name" value="PROTEIN_KINASE_DOM"/>
    <property type="match status" value="1"/>
</dbReference>
<dbReference type="GO" id="GO:0005524">
    <property type="term" value="F:ATP binding"/>
    <property type="evidence" value="ECO:0007669"/>
    <property type="project" value="UniProtKB-UniRule"/>
</dbReference>
<dbReference type="GO" id="GO:0005634">
    <property type="term" value="C:nucleus"/>
    <property type="evidence" value="ECO:0007669"/>
    <property type="project" value="TreeGrafter"/>
</dbReference>
<dbReference type="PROSITE" id="PS00107">
    <property type="entry name" value="PROTEIN_KINASE_ATP"/>
    <property type="match status" value="1"/>
</dbReference>
<keyword evidence="5 6" id="KW-0067">ATP-binding</keyword>
<dbReference type="PANTHER" id="PTHR24342">
    <property type="entry name" value="SERINE/THREONINE-PROTEIN KINASE 17"/>
    <property type="match status" value="1"/>
</dbReference>
<gene>
    <name evidence="8" type="ORF">AFUS01_LOCUS34661</name>
</gene>
<keyword evidence="4" id="KW-0418">Kinase</keyword>
<organism evidence="8 9">
    <name type="scientific">Allacma fusca</name>
    <dbReference type="NCBI Taxonomy" id="39272"/>
    <lineage>
        <taxon>Eukaryota</taxon>
        <taxon>Metazoa</taxon>
        <taxon>Ecdysozoa</taxon>
        <taxon>Arthropoda</taxon>
        <taxon>Hexapoda</taxon>
        <taxon>Collembola</taxon>
        <taxon>Symphypleona</taxon>
        <taxon>Sminthuridae</taxon>
        <taxon>Allacma</taxon>
    </lineage>
</organism>
<accession>A0A8J2LJY6</accession>
<evidence type="ECO:0000256" key="4">
    <source>
        <dbReference type="ARBA" id="ARBA00022777"/>
    </source>
</evidence>
<dbReference type="OrthoDB" id="6764942at2759"/>
<evidence type="ECO:0000256" key="3">
    <source>
        <dbReference type="ARBA" id="ARBA00022741"/>
    </source>
</evidence>
<dbReference type="GO" id="GO:0004674">
    <property type="term" value="F:protein serine/threonine kinase activity"/>
    <property type="evidence" value="ECO:0007669"/>
    <property type="project" value="UniProtKB-KW"/>
</dbReference>
<feature type="binding site" evidence="6">
    <location>
        <position position="61"/>
    </location>
    <ligand>
        <name>ATP</name>
        <dbReference type="ChEBI" id="CHEBI:30616"/>
    </ligand>
</feature>
<reference evidence="8" key="1">
    <citation type="submission" date="2021-06" db="EMBL/GenBank/DDBJ databases">
        <authorList>
            <person name="Hodson N. C."/>
            <person name="Mongue J. A."/>
            <person name="Jaron S. K."/>
        </authorList>
    </citation>
    <scope>NUCLEOTIDE SEQUENCE</scope>
</reference>
<protein>
    <recommendedName>
        <fullName evidence="7">Protein kinase domain-containing protein</fullName>
    </recommendedName>
</protein>
<evidence type="ECO:0000256" key="1">
    <source>
        <dbReference type="ARBA" id="ARBA00022527"/>
    </source>
</evidence>
<keyword evidence="2" id="KW-0808">Transferase</keyword>